<organism evidence="2">
    <name type="scientific">Anguilla anguilla</name>
    <name type="common">European freshwater eel</name>
    <name type="synonym">Muraena anguilla</name>
    <dbReference type="NCBI Taxonomy" id="7936"/>
    <lineage>
        <taxon>Eukaryota</taxon>
        <taxon>Metazoa</taxon>
        <taxon>Chordata</taxon>
        <taxon>Craniata</taxon>
        <taxon>Vertebrata</taxon>
        <taxon>Euteleostomi</taxon>
        <taxon>Actinopterygii</taxon>
        <taxon>Neopterygii</taxon>
        <taxon>Teleostei</taxon>
        <taxon>Anguilliformes</taxon>
        <taxon>Anguillidae</taxon>
        <taxon>Anguilla</taxon>
    </lineage>
</organism>
<reference evidence="2" key="1">
    <citation type="submission" date="2014-11" db="EMBL/GenBank/DDBJ databases">
        <authorList>
            <person name="Amaro Gonzalez C."/>
        </authorList>
    </citation>
    <scope>NUCLEOTIDE SEQUENCE</scope>
</reference>
<reference evidence="2" key="2">
    <citation type="journal article" date="2015" name="Fish Shellfish Immunol.">
        <title>Early steps in the European eel (Anguilla anguilla)-Vibrio vulnificus interaction in the gills: Role of the RtxA13 toxin.</title>
        <authorList>
            <person name="Callol A."/>
            <person name="Pajuelo D."/>
            <person name="Ebbesson L."/>
            <person name="Teles M."/>
            <person name="MacKenzie S."/>
            <person name="Amaro C."/>
        </authorList>
    </citation>
    <scope>NUCLEOTIDE SEQUENCE</scope>
</reference>
<accession>A0A0E9W7R4</accession>
<keyword evidence="1" id="KW-1133">Transmembrane helix</keyword>
<feature type="transmembrane region" description="Helical" evidence="1">
    <location>
        <begin position="18"/>
        <end position="38"/>
    </location>
</feature>
<proteinExistence type="predicted"/>
<sequence>MRCACCTKHKAASVLLKVFHFIMILHVAACVRAFAPLFPHLSVTAGRMKTSRGEYQRPE</sequence>
<dbReference type="AlphaFoldDB" id="A0A0E9W7R4"/>
<keyword evidence="1" id="KW-0812">Transmembrane</keyword>
<evidence type="ECO:0000313" key="2">
    <source>
        <dbReference type="EMBL" id="JAH86397.1"/>
    </source>
</evidence>
<evidence type="ECO:0000256" key="1">
    <source>
        <dbReference type="SAM" id="Phobius"/>
    </source>
</evidence>
<name>A0A0E9W7R4_ANGAN</name>
<protein>
    <submittedName>
        <fullName evidence="2">Uncharacterized protein</fullName>
    </submittedName>
</protein>
<dbReference type="EMBL" id="GBXM01022180">
    <property type="protein sequence ID" value="JAH86397.1"/>
    <property type="molecule type" value="Transcribed_RNA"/>
</dbReference>
<keyword evidence="1" id="KW-0472">Membrane</keyword>